<dbReference type="OrthoDB" id="3972313at2759"/>
<organism evidence="2 3">
    <name type="scientific">Hanseniaspora guilliermondii</name>
    <dbReference type="NCBI Taxonomy" id="56406"/>
    <lineage>
        <taxon>Eukaryota</taxon>
        <taxon>Fungi</taxon>
        <taxon>Dikarya</taxon>
        <taxon>Ascomycota</taxon>
        <taxon>Saccharomycotina</taxon>
        <taxon>Saccharomycetes</taxon>
        <taxon>Saccharomycodales</taxon>
        <taxon>Saccharomycodaceae</taxon>
        <taxon>Hanseniaspora</taxon>
    </lineage>
</organism>
<feature type="region of interest" description="Disordered" evidence="1">
    <location>
        <begin position="704"/>
        <end position="726"/>
    </location>
</feature>
<sequence>MSNIVDENILKKLGLNKEQFLKKQAFLRTMHLGVSKAYNDSFRNVVSLNFLNSAIDEMNYQNNMKGTDISSNDEPNNNTYTQHRLNRNTFSRANYYFTITSPDYIKQLFEQDYEDNNEGKKELSSQINTITSFINSVERHLAQGFLDRSSMDVVQERRSHYKTMEDPLTKETFERPHVHGLFKEYFNSSMHETHLFDYLQCPNLKPFVSPLWVNVFNLKQNTDVTTEDLEVVYKSVFESSRDHLSNHIDSCKNMDLQVLFREIFSTKELGREQELNKCKLAEVLSNFNIMKKELAEEIEKNFVNIFQNNSFEETKLYESIASSQAYPWVLPVDQRKSLFINEFKNKNEMDTITFMQNYTLLSSLVKQGGLNYKNTISDETDDDSINGNSDIACTNEIDLKRAQEEILSDDRFTIMEVNIARTPRLLFKVYIENSKKKFLGQYFEDNKISKELFWDNPELQLDFEKLLTAQITERNVFFSVAWANFMEGLINHYMEEEIIPAVESDVCQKMLQPSLKLLYYMKKYDSLQECKGIELKDREIPDSLRKLLKEFDDLYYNTNSEEQDKRLQKFVDQAEKYIELYYIPALVMMLMESMKNYNYLAIKVIEGLGPLFYYLDPELATHDESEEELDEAVDETIENITPDTAFSGLFDVSSLLSKGLPSGLAEQLTKDLFTQIENGGEVMDGQFENYEKFFQQITDNYKQQMHDKSSSSNTADQSNEIITSDESLSKVEDSLAAMKLEQDKIQAEVRDMMSKNRKDKNKKVNDEIDTGFRTFERIFSLAVENKWI</sequence>
<dbReference type="Gene3D" id="1.20.58.400">
    <property type="entry name" value="t-snare proteins"/>
    <property type="match status" value="1"/>
</dbReference>
<feature type="compositionally biased region" description="Polar residues" evidence="1">
    <location>
        <begin position="710"/>
        <end position="726"/>
    </location>
</feature>
<dbReference type="InterPro" id="IPR038407">
    <property type="entry name" value="v-SNARE_N_sf"/>
</dbReference>
<evidence type="ECO:0000313" key="3">
    <source>
        <dbReference type="Proteomes" id="UP000183365"/>
    </source>
</evidence>
<evidence type="ECO:0000256" key="1">
    <source>
        <dbReference type="SAM" id="MobiDB-lite"/>
    </source>
</evidence>
<gene>
    <name evidence="2" type="ORF">HGUI_00734</name>
</gene>
<dbReference type="AlphaFoldDB" id="A0A1L0FG25"/>
<reference evidence="3" key="1">
    <citation type="submission" date="2016-11" db="EMBL/GenBank/DDBJ databases">
        <authorList>
            <person name="Guldener U."/>
        </authorList>
    </citation>
    <scope>NUCLEOTIDE SEQUENCE [LARGE SCALE GENOMIC DNA]</scope>
</reference>
<evidence type="ECO:0000313" key="2">
    <source>
        <dbReference type="EMBL" id="SGZ38534.1"/>
    </source>
</evidence>
<dbReference type="Proteomes" id="UP000183365">
    <property type="component" value="Unassembled WGS sequence"/>
</dbReference>
<dbReference type="VEuPathDB" id="FungiDB:HGUI_00734"/>
<accession>A0A1L0FG25</accession>
<dbReference type="EMBL" id="FQNF01000009">
    <property type="protein sequence ID" value="SGZ38534.1"/>
    <property type="molecule type" value="Genomic_DNA"/>
</dbReference>
<protein>
    <submittedName>
        <fullName evidence="2">Uncharacterized protein</fullName>
    </submittedName>
</protein>
<proteinExistence type="predicted"/>
<keyword evidence="3" id="KW-1185">Reference proteome</keyword>
<name>A0A1L0FG25_9ASCO</name>